<dbReference type="OrthoDB" id="9797895at2"/>
<sequence length="394" mass="44603">MNLFGILIVGHGSRETSSDEEFETFVQGYAAFRPEYEINIAYVELAKPDLKTALRKFAKTHNKILIFPLFLFASNHVKNDIPLILSDLKEEFPNHRFVLAPPLGIHANIINLLSDRSKGFKNEPSTQSKTGVIVVGRGSSDADANGDFYKAVRFFEESNSFLFVKPSFIGITKPLLRESLEMSAKLRPDRILILPYFLFKGKLIQKIYNISEEYSEKYPWIKIETASHFGPDPILFPILDERISQALAGKGALPCDHCEYRVSIPGLKNKVGGLNSLLWSMRHLETHTQAAPHEFPHKNLKKHVYVCESADCARLGSISLIHRIRSCIKKHGRQADFRVSKSSCLGRCGEGPILVVYPDGIWYQRVNENDAEELVAEHLLNDRLVARLVDNIMQ</sequence>
<reference evidence="3" key="1">
    <citation type="submission" date="2013-03" db="EMBL/GenBank/DDBJ databases">
        <authorList>
            <person name="Harkins D.M."/>
            <person name="Durkin A.S."/>
            <person name="Brinkac L.M."/>
            <person name="Haft D.H."/>
            <person name="Selengut J.D."/>
            <person name="Sanka R."/>
            <person name="DePew J."/>
            <person name="Purushe J."/>
            <person name="Hartskeerl R.A."/>
            <person name="Ahmed A."/>
            <person name="van der Linden H."/>
            <person name="Goris M.G.A."/>
            <person name="Vinetz J.M."/>
            <person name="Sutton G.G."/>
            <person name="Nierman W.C."/>
            <person name="Fouts D.E."/>
        </authorList>
    </citation>
    <scope>NUCLEOTIDE SEQUENCE [LARGE SCALE GENOMIC DNA]</scope>
    <source>
        <strain evidence="3">ICFT</strain>
    </source>
</reference>
<keyword evidence="1" id="KW-0479">Metal-binding</keyword>
<dbReference type="AlphaFoldDB" id="N1WE46"/>
<name>N1WE46_9LEPT</name>
<proteinExistence type="predicted"/>
<dbReference type="Pfam" id="PF01903">
    <property type="entry name" value="CbiX"/>
    <property type="match status" value="2"/>
</dbReference>
<dbReference type="RefSeq" id="WP_002998868.1">
    <property type="nucleotide sequence ID" value="NZ_AOHC02000021.1"/>
</dbReference>
<comment type="caution">
    <text evidence="3">The sequence shown here is derived from an EMBL/GenBank/DDBJ whole genome shotgun (WGS) entry which is preliminary data.</text>
</comment>
<dbReference type="SUPFAM" id="SSF53800">
    <property type="entry name" value="Chelatase"/>
    <property type="match status" value="1"/>
</dbReference>
<dbReference type="GO" id="GO:0046872">
    <property type="term" value="F:metal ion binding"/>
    <property type="evidence" value="ECO:0007669"/>
    <property type="project" value="UniProtKB-KW"/>
</dbReference>
<dbReference type="STRING" id="1218598.LEP1GSC060_3902"/>
<evidence type="ECO:0000256" key="1">
    <source>
        <dbReference type="ARBA" id="ARBA00022723"/>
    </source>
</evidence>
<dbReference type="PANTHER" id="PTHR33542:SF3">
    <property type="entry name" value="SIROHYDROCHLORIN FERROCHELATASE, CHLOROPLASTIC"/>
    <property type="match status" value="1"/>
</dbReference>
<dbReference type="Gene3D" id="3.40.50.1400">
    <property type="match status" value="2"/>
</dbReference>
<protein>
    <submittedName>
        <fullName evidence="3">Sirohydrochlorin cobaltochelatase</fullName>
        <ecNumber evidence="3">4.99.1.3</ecNumber>
    </submittedName>
</protein>
<keyword evidence="2 3" id="KW-0456">Lyase</keyword>
<evidence type="ECO:0000313" key="3">
    <source>
        <dbReference type="EMBL" id="EMY78501.1"/>
    </source>
</evidence>
<dbReference type="InterPro" id="IPR002762">
    <property type="entry name" value="CbiX-like"/>
</dbReference>
<dbReference type="GO" id="GO:0016852">
    <property type="term" value="F:sirohydrochlorin cobaltochelatase activity"/>
    <property type="evidence" value="ECO:0007669"/>
    <property type="project" value="UniProtKB-EC"/>
</dbReference>
<evidence type="ECO:0000313" key="4">
    <source>
        <dbReference type="Proteomes" id="UP000012313"/>
    </source>
</evidence>
<dbReference type="Pfam" id="PF01257">
    <property type="entry name" value="2Fe-2S_thioredx"/>
    <property type="match status" value="1"/>
</dbReference>
<dbReference type="Gene3D" id="3.40.30.10">
    <property type="entry name" value="Glutaredoxin"/>
    <property type="match status" value="1"/>
</dbReference>
<evidence type="ECO:0000256" key="2">
    <source>
        <dbReference type="ARBA" id="ARBA00023239"/>
    </source>
</evidence>
<dbReference type="EC" id="4.99.1.3" evidence="3"/>
<dbReference type="SUPFAM" id="SSF52833">
    <property type="entry name" value="Thioredoxin-like"/>
    <property type="match status" value="1"/>
</dbReference>
<dbReference type="Proteomes" id="UP000012313">
    <property type="component" value="Unassembled WGS sequence"/>
</dbReference>
<dbReference type="CDD" id="cd03414">
    <property type="entry name" value="CbiX_SirB_C"/>
    <property type="match status" value="1"/>
</dbReference>
<dbReference type="PANTHER" id="PTHR33542">
    <property type="entry name" value="SIROHYDROCHLORIN FERROCHELATASE, CHLOROPLASTIC"/>
    <property type="match status" value="1"/>
</dbReference>
<dbReference type="CDD" id="cd02980">
    <property type="entry name" value="TRX_Fd_family"/>
    <property type="match status" value="1"/>
</dbReference>
<dbReference type="CDD" id="cd03416">
    <property type="entry name" value="CbiX_SirB_N"/>
    <property type="match status" value="1"/>
</dbReference>
<dbReference type="EMBL" id="AOHC02000021">
    <property type="protein sequence ID" value="EMY78501.1"/>
    <property type="molecule type" value="Genomic_DNA"/>
</dbReference>
<keyword evidence="4" id="KW-1185">Reference proteome</keyword>
<organism evidence="3 4">
    <name type="scientific">Leptospira weilii serovar Ranarum str. ICFT</name>
    <dbReference type="NCBI Taxonomy" id="1218598"/>
    <lineage>
        <taxon>Bacteria</taxon>
        <taxon>Pseudomonadati</taxon>
        <taxon>Spirochaetota</taxon>
        <taxon>Spirochaetia</taxon>
        <taxon>Leptospirales</taxon>
        <taxon>Leptospiraceae</taxon>
        <taxon>Leptospira</taxon>
    </lineage>
</organism>
<accession>N1WE46</accession>
<gene>
    <name evidence="3" type="primary">cbiX</name>
    <name evidence="3" type="ORF">LEP1GSC060_3902</name>
</gene>
<dbReference type="InterPro" id="IPR050963">
    <property type="entry name" value="Sirohydro_Cobaltochel/CbiX"/>
</dbReference>
<dbReference type="InterPro" id="IPR036249">
    <property type="entry name" value="Thioredoxin-like_sf"/>
</dbReference>